<dbReference type="EMBL" id="CM018036">
    <property type="protein sequence ID" value="KAA8540203.1"/>
    <property type="molecule type" value="Genomic_DNA"/>
</dbReference>
<proteinExistence type="predicted"/>
<keyword evidence="2" id="KW-1185">Reference proteome</keyword>
<dbReference type="Proteomes" id="UP000325577">
    <property type="component" value="Linkage Group LG13"/>
</dbReference>
<protein>
    <submittedName>
        <fullName evidence="1">Uncharacterized protein</fullName>
    </submittedName>
</protein>
<evidence type="ECO:0000313" key="2">
    <source>
        <dbReference type="Proteomes" id="UP000325577"/>
    </source>
</evidence>
<dbReference type="AlphaFoldDB" id="A0A5J5BAL6"/>
<reference evidence="1 2" key="1">
    <citation type="submission" date="2019-09" db="EMBL/GenBank/DDBJ databases">
        <title>A chromosome-level genome assembly of the Chinese tupelo Nyssa sinensis.</title>
        <authorList>
            <person name="Yang X."/>
            <person name="Kang M."/>
            <person name="Yang Y."/>
            <person name="Xiong H."/>
            <person name="Wang M."/>
            <person name="Zhang Z."/>
            <person name="Wang Z."/>
            <person name="Wu H."/>
            <person name="Ma T."/>
            <person name="Liu J."/>
            <person name="Xi Z."/>
        </authorList>
    </citation>
    <scope>NUCLEOTIDE SEQUENCE [LARGE SCALE GENOMIC DNA]</scope>
    <source>
        <strain evidence="1">J267</strain>
        <tissue evidence="1">Leaf</tissue>
    </source>
</reference>
<gene>
    <name evidence="1" type="ORF">F0562_024234</name>
</gene>
<dbReference type="PANTHER" id="PTHR33509">
    <property type="entry name" value="LATE EMBRYOGENIS ABUNDANT PROTEIN 2-RELATED"/>
    <property type="match status" value="1"/>
</dbReference>
<sequence>MDRVSVNSFLLLSRRAYTVAAENVRVQSAASVMRNATETSSMGKEVPTGQKEIFWMKDPKSGNYMPESHFNEIDVAELREKALYKKARF</sequence>
<dbReference type="OrthoDB" id="780319at2759"/>
<name>A0A5J5BAL6_9ASTE</name>
<evidence type="ECO:0000313" key="1">
    <source>
        <dbReference type="EMBL" id="KAA8540203.1"/>
    </source>
</evidence>
<dbReference type="Pfam" id="PF03242">
    <property type="entry name" value="LEA_3a"/>
    <property type="match status" value="1"/>
</dbReference>
<dbReference type="PANTHER" id="PTHR33509:SF21">
    <property type="entry name" value="OS02G0564600 PROTEIN"/>
    <property type="match status" value="1"/>
</dbReference>
<accession>A0A5J5BAL6</accession>
<organism evidence="1 2">
    <name type="scientific">Nyssa sinensis</name>
    <dbReference type="NCBI Taxonomy" id="561372"/>
    <lineage>
        <taxon>Eukaryota</taxon>
        <taxon>Viridiplantae</taxon>
        <taxon>Streptophyta</taxon>
        <taxon>Embryophyta</taxon>
        <taxon>Tracheophyta</taxon>
        <taxon>Spermatophyta</taxon>
        <taxon>Magnoliopsida</taxon>
        <taxon>eudicotyledons</taxon>
        <taxon>Gunneridae</taxon>
        <taxon>Pentapetalae</taxon>
        <taxon>asterids</taxon>
        <taxon>Cornales</taxon>
        <taxon>Nyssaceae</taxon>
        <taxon>Nyssa</taxon>
    </lineage>
</organism>
<dbReference type="InterPro" id="IPR004926">
    <property type="entry name" value="LEA_3a"/>
</dbReference>